<dbReference type="GeneID" id="116197696"/>
<dbReference type="GO" id="GO:0016020">
    <property type="term" value="C:membrane"/>
    <property type="evidence" value="ECO:0007669"/>
    <property type="project" value="UniProtKB-SubCell"/>
</dbReference>
<keyword evidence="13 17" id="KW-0472">Membrane</keyword>
<keyword evidence="7" id="KW-0479">Metal-binding</keyword>
<comment type="catalytic activity">
    <reaction evidence="1">
        <text>S-ubiquitinyl-[E2 ubiquitin-conjugating enzyme]-L-cysteine + [acceptor protein]-L-lysine = [E2 ubiquitin-conjugating enzyme]-L-cysteine + N(6)-ubiquitinyl-[acceptor protein]-L-lysine.</text>
        <dbReference type="EC" id="2.3.2.27"/>
    </reaction>
</comment>
<evidence type="ECO:0000313" key="23">
    <source>
        <dbReference type="Proteomes" id="UP000233551"/>
    </source>
</evidence>
<dbReference type="GO" id="GO:0030247">
    <property type="term" value="F:polysaccharide binding"/>
    <property type="evidence" value="ECO:0007669"/>
    <property type="project" value="InterPro"/>
</dbReference>
<evidence type="ECO:0000256" key="12">
    <source>
        <dbReference type="ARBA" id="ARBA00022989"/>
    </source>
</evidence>
<dbReference type="PANTHER" id="PTHR46279">
    <property type="entry name" value="RING/U-BOX SUPERFAMILY PROTEIN"/>
    <property type="match status" value="1"/>
</dbReference>
<reference evidence="20" key="2">
    <citation type="submission" date="2017-06" db="EMBL/GenBank/DDBJ databases">
        <title>The pomegranate genome and the genomics of punicalagin biosynthesis.</title>
        <authorList>
            <person name="Xu C."/>
        </authorList>
    </citation>
    <scope>NUCLEOTIDE SEQUENCE [LARGE SCALE GENOMIC DNA]</scope>
    <source>
        <tissue evidence="20">Fresh leaf</tissue>
    </source>
</reference>
<name>A0A218WIF6_PUNGR</name>
<dbReference type="InterPro" id="IPR013083">
    <property type="entry name" value="Znf_RING/FYVE/PHD"/>
</dbReference>
<dbReference type="AlphaFoldDB" id="A0A218WIF6"/>
<accession>A0A218WIF6</accession>
<evidence type="ECO:0000256" key="10">
    <source>
        <dbReference type="ARBA" id="ARBA00022786"/>
    </source>
</evidence>
<keyword evidence="6 17" id="KW-0812">Transmembrane</keyword>
<evidence type="ECO:0000256" key="4">
    <source>
        <dbReference type="ARBA" id="ARBA00012483"/>
    </source>
</evidence>
<dbReference type="STRING" id="22663.A0A218WIF6"/>
<evidence type="ECO:0000256" key="11">
    <source>
        <dbReference type="ARBA" id="ARBA00022833"/>
    </source>
</evidence>
<evidence type="ECO:0000313" key="20">
    <source>
        <dbReference type="EMBL" id="OWM72160.1"/>
    </source>
</evidence>
<keyword evidence="9 15" id="KW-0863">Zinc-finger</keyword>
<keyword evidence="11" id="KW-0862">Zinc</keyword>
<evidence type="ECO:0000256" key="2">
    <source>
        <dbReference type="ARBA" id="ARBA00004167"/>
    </source>
</evidence>
<dbReference type="InterPro" id="IPR046948">
    <property type="entry name" value="ATL20-22-like"/>
</dbReference>
<sequence length="366" mass="40876">MASSPIIFLLLFLIPCCLSSCVDSSCSESTCAVNEPPVQFPFRLKYVQDEQCGYAGFDLSCNNKNRTVLALPFSGEFLVDTINYQEEIVVLRDPDDCLARRLLGGFSLKGSSFISDHYRNFTFFNCSPDISDAYYYYYNFRVPCLSTSHYSILLVPDYAVTPGMDLSYLCSDNWMVTIPVPWHTWSEVTEYISLKWDRTPLCEYCQKHGGSCKYEGDSTIKCPAKRGISKRAKIGIILGVASPCFLGILGISCYLSSRNRRQPNGNVSPEQHARPMGMDGPAIELYPKTEVGDSGQLPCPSDNTCSICLSEYQPKDTLRTIPNCSHYFHARCIDPWLKRNGSCPLCRNRQGSPAKSITDHTNGSSA</sequence>
<evidence type="ECO:0000256" key="5">
    <source>
        <dbReference type="ARBA" id="ARBA00022679"/>
    </source>
</evidence>
<keyword evidence="10" id="KW-0833">Ubl conjugation pathway</keyword>
<evidence type="ECO:0000256" key="15">
    <source>
        <dbReference type="PROSITE-ProRule" id="PRU00175"/>
    </source>
</evidence>
<dbReference type="Pfam" id="PF13947">
    <property type="entry name" value="GUB_WAK_bind"/>
    <property type="match status" value="1"/>
</dbReference>
<feature type="chain" id="PRO_5014071678" description="RING-type E3 ubiquitin transferase" evidence="18">
    <location>
        <begin position="20"/>
        <end position="366"/>
    </location>
</feature>
<organism evidence="20 22">
    <name type="scientific">Punica granatum</name>
    <name type="common">Pomegranate</name>
    <dbReference type="NCBI Taxonomy" id="22663"/>
    <lineage>
        <taxon>Eukaryota</taxon>
        <taxon>Viridiplantae</taxon>
        <taxon>Streptophyta</taxon>
        <taxon>Embryophyta</taxon>
        <taxon>Tracheophyta</taxon>
        <taxon>Spermatophyta</taxon>
        <taxon>Magnoliopsida</taxon>
        <taxon>eudicotyledons</taxon>
        <taxon>Gunneridae</taxon>
        <taxon>Pentapetalae</taxon>
        <taxon>rosids</taxon>
        <taxon>malvids</taxon>
        <taxon>Myrtales</taxon>
        <taxon>Lythraceae</taxon>
        <taxon>Punica</taxon>
    </lineage>
</organism>
<dbReference type="EC" id="2.3.2.27" evidence="4"/>
<evidence type="ECO:0000256" key="6">
    <source>
        <dbReference type="ARBA" id="ARBA00022692"/>
    </source>
</evidence>
<protein>
    <recommendedName>
        <fullName evidence="4">RING-type E3 ubiquitin transferase</fullName>
        <ecNumber evidence="4">2.3.2.27</ecNumber>
    </recommendedName>
</protein>
<evidence type="ECO:0000256" key="1">
    <source>
        <dbReference type="ARBA" id="ARBA00000900"/>
    </source>
</evidence>
<evidence type="ECO:0000256" key="13">
    <source>
        <dbReference type="ARBA" id="ARBA00023136"/>
    </source>
</evidence>
<dbReference type="Proteomes" id="UP000233551">
    <property type="component" value="Unassembled WGS sequence"/>
</dbReference>
<comment type="pathway">
    <text evidence="3">Protein modification; protein ubiquitination.</text>
</comment>
<dbReference type="InterPro" id="IPR025287">
    <property type="entry name" value="WAK_GUB"/>
</dbReference>
<dbReference type="PROSITE" id="PS50089">
    <property type="entry name" value="ZF_RING_2"/>
    <property type="match status" value="1"/>
</dbReference>
<evidence type="ECO:0000256" key="8">
    <source>
        <dbReference type="ARBA" id="ARBA00022729"/>
    </source>
</evidence>
<keyword evidence="23" id="KW-1185">Reference proteome</keyword>
<evidence type="ECO:0000256" key="18">
    <source>
        <dbReference type="SAM" id="SignalP"/>
    </source>
</evidence>
<gene>
    <name evidence="20" type="ORF">CDL15_Pgr018043</name>
    <name evidence="21" type="ORF">CRG98_001705</name>
</gene>
<dbReference type="InterPro" id="IPR001841">
    <property type="entry name" value="Znf_RING"/>
</dbReference>
<evidence type="ECO:0000259" key="19">
    <source>
        <dbReference type="PROSITE" id="PS50089"/>
    </source>
</evidence>
<dbReference type="Pfam" id="PF13639">
    <property type="entry name" value="zf-RING_2"/>
    <property type="match status" value="1"/>
</dbReference>
<reference evidence="22" key="1">
    <citation type="journal article" date="2017" name="Plant J.">
        <title>The pomegranate (Punica granatum L.) genome and the genomics of punicalagin biosynthesis.</title>
        <authorList>
            <person name="Qin G."/>
            <person name="Xu C."/>
            <person name="Ming R."/>
            <person name="Tang H."/>
            <person name="Guyot R."/>
            <person name="Kramer E.M."/>
            <person name="Hu Y."/>
            <person name="Yi X."/>
            <person name="Qi Y."/>
            <person name="Xu X."/>
            <person name="Gao Z."/>
            <person name="Pan H."/>
            <person name="Jian J."/>
            <person name="Tian Y."/>
            <person name="Yue Z."/>
            <person name="Xu Y."/>
        </authorList>
    </citation>
    <scope>NUCLEOTIDE SEQUENCE [LARGE SCALE GENOMIC DNA]</scope>
    <source>
        <strain evidence="22">cv. Dabenzi</strain>
    </source>
</reference>
<evidence type="ECO:0000256" key="9">
    <source>
        <dbReference type="ARBA" id="ARBA00022771"/>
    </source>
</evidence>
<evidence type="ECO:0000256" key="14">
    <source>
        <dbReference type="ARBA" id="ARBA00024209"/>
    </source>
</evidence>
<proteinExistence type="inferred from homology"/>
<dbReference type="Gene3D" id="3.30.40.10">
    <property type="entry name" value="Zinc/RING finger domain, C3HC4 (zinc finger)"/>
    <property type="match status" value="1"/>
</dbReference>
<evidence type="ECO:0000256" key="17">
    <source>
        <dbReference type="SAM" id="Phobius"/>
    </source>
</evidence>
<dbReference type="GO" id="GO:0061630">
    <property type="term" value="F:ubiquitin protein ligase activity"/>
    <property type="evidence" value="ECO:0007669"/>
    <property type="project" value="UniProtKB-EC"/>
</dbReference>
<reference evidence="21 23" key="3">
    <citation type="submission" date="2017-11" db="EMBL/GenBank/DDBJ databases">
        <title>De-novo sequencing of pomegranate (Punica granatum L.) genome.</title>
        <authorList>
            <person name="Akparov Z."/>
            <person name="Amiraslanov A."/>
            <person name="Hajiyeva S."/>
            <person name="Abbasov M."/>
            <person name="Kaur K."/>
            <person name="Hamwieh A."/>
            <person name="Solovyev V."/>
            <person name="Salamov A."/>
            <person name="Braich B."/>
            <person name="Kosarev P."/>
            <person name="Mahmoud A."/>
            <person name="Hajiyev E."/>
            <person name="Babayeva S."/>
            <person name="Izzatullayeva V."/>
            <person name="Mammadov A."/>
            <person name="Mammadov A."/>
            <person name="Sharifova S."/>
            <person name="Ojaghi J."/>
            <person name="Eynullazada K."/>
            <person name="Bayramov B."/>
            <person name="Abdulazimova A."/>
            <person name="Shahmuradov I."/>
        </authorList>
    </citation>
    <scope>NUCLEOTIDE SEQUENCE [LARGE SCALE GENOMIC DNA]</scope>
    <source>
        <strain evidence="21">AG2017</strain>
        <strain evidence="23">cv. AG2017</strain>
        <tissue evidence="21">Leaf</tissue>
    </source>
</reference>
<comment type="similarity">
    <text evidence="14">Belongs to the RING-type zinc finger family. ATL subfamily.</text>
</comment>
<feature type="domain" description="RING-type" evidence="19">
    <location>
        <begin position="305"/>
        <end position="347"/>
    </location>
</feature>
<dbReference type="SMART" id="SM00184">
    <property type="entry name" value="RING"/>
    <property type="match status" value="1"/>
</dbReference>
<dbReference type="EMBL" id="MTKT01004293">
    <property type="protein sequence ID" value="OWM72160.1"/>
    <property type="molecule type" value="Genomic_DNA"/>
</dbReference>
<feature type="region of interest" description="Disordered" evidence="16">
    <location>
        <begin position="262"/>
        <end position="285"/>
    </location>
</feature>
<dbReference type="OrthoDB" id="8062037at2759"/>
<keyword evidence="5" id="KW-0808">Transferase</keyword>
<dbReference type="EMBL" id="PGOL01000068">
    <property type="protein sequence ID" value="PKI77913.1"/>
    <property type="molecule type" value="Genomic_DNA"/>
</dbReference>
<evidence type="ECO:0000256" key="3">
    <source>
        <dbReference type="ARBA" id="ARBA00004906"/>
    </source>
</evidence>
<dbReference type="Proteomes" id="UP000197138">
    <property type="component" value="Unassembled WGS sequence"/>
</dbReference>
<dbReference type="SUPFAM" id="SSF57850">
    <property type="entry name" value="RING/U-box"/>
    <property type="match status" value="1"/>
</dbReference>
<dbReference type="PANTHER" id="PTHR46279:SF31">
    <property type="entry name" value="RING-H2 FINGER PROTEIN ATL20-LIKE ISOFORM X1"/>
    <property type="match status" value="1"/>
</dbReference>
<evidence type="ECO:0000313" key="21">
    <source>
        <dbReference type="EMBL" id="PKI77913.1"/>
    </source>
</evidence>
<feature type="signal peptide" evidence="18">
    <location>
        <begin position="1"/>
        <end position="19"/>
    </location>
</feature>
<feature type="transmembrane region" description="Helical" evidence="17">
    <location>
        <begin position="234"/>
        <end position="255"/>
    </location>
</feature>
<comment type="subcellular location">
    <subcellularLocation>
        <location evidence="2">Membrane</location>
        <topology evidence="2">Single-pass membrane protein</topology>
    </subcellularLocation>
</comment>
<dbReference type="GO" id="GO:0008270">
    <property type="term" value="F:zinc ion binding"/>
    <property type="evidence" value="ECO:0007669"/>
    <property type="project" value="UniProtKB-KW"/>
</dbReference>
<evidence type="ECO:0000256" key="16">
    <source>
        <dbReference type="SAM" id="MobiDB-lite"/>
    </source>
</evidence>
<keyword evidence="12 17" id="KW-1133">Transmembrane helix</keyword>
<evidence type="ECO:0000313" key="22">
    <source>
        <dbReference type="Proteomes" id="UP000197138"/>
    </source>
</evidence>
<evidence type="ECO:0000256" key="7">
    <source>
        <dbReference type="ARBA" id="ARBA00022723"/>
    </source>
</evidence>
<comment type="caution">
    <text evidence="20">The sequence shown here is derived from an EMBL/GenBank/DDBJ whole genome shotgun (WGS) entry which is preliminary data.</text>
</comment>
<keyword evidence="8 18" id="KW-0732">Signal</keyword>